<name>A0ABS2WR06_9BACT</name>
<sequence>MNSSFYNGISGTKTHQFGIDVWANNIANVNTTGFKSSTPEFASIFATTLTSSYFGSNVTSDIGYGSRAQSSAINLTQGSFQNTDNVFDLAIGGEGWFGVQGAGSQAYYTRSGTFSIDANGNMVDAGGNYLLGTLGNNYTPTTLPEEVMKDFGSYYGINNNVLAAQVYAVSQLQDIALGPIAQQSKITLPDYLYYPPIPTQNISYKGNLDPKIIVESVDIAVNENDITTTLNTASNTLSITGNLTNTTEALNPKEGDLISVVITDHTGQTKKTSAYLDENLAWNLVGIDASELDTSEPLTTVATLSTMQEVPNVETFTTSIISPTGEKDTLSMVFTKQIPQPASGNVWDGVFQVRTFYEDYVREEYDETVTYDPNEYEVHADMGYVIKIYDPAQFYVDKTTNKVYEITDSQTGQLTFGGAGQLLESTIPAMRNGGAALNIFLGTANNYDGLTSSTNLDTSRSFTQDGQIAGLLKGYGMDERGNVVAEFTNGRSVPMAKVAVYHFQNDQGLTRATSSLFQASSNSGDPLFYTDAEGNFILGSKVFSNRLESSNVNLATALTELIVMQKAFDANAKSITTSDQMIQNAIQMKR</sequence>
<evidence type="ECO:0000313" key="8">
    <source>
        <dbReference type="EMBL" id="MBN2964109.1"/>
    </source>
</evidence>
<proteinExistence type="inferred from homology"/>
<dbReference type="Pfam" id="PF06429">
    <property type="entry name" value="Flg_bbr_C"/>
    <property type="match status" value="1"/>
</dbReference>
<keyword evidence="8" id="KW-0969">Cilium</keyword>
<dbReference type="SUPFAM" id="SSF117143">
    <property type="entry name" value="Flagellar hook protein flgE"/>
    <property type="match status" value="1"/>
</dbReference>
<keyword evidence="3 4" id="KW-0975">Bacterial flagellum</keyword>
<protein>
    <submittedName>
        <fullName evidence="8">Flagellar hook protein FlgE</fullName>
    </submittedName>
</protein>
<accession>A0ABS2WR06</accession>
<dbReference type="NCBIfam" id="TIGR03506">
    <property type="entry name" value="FlgEFG_subfam"/>
    <property type="match status" value="1"/>
</dbReference>
<feature type="domain" description="Flagellar basal-body/hook protein C-terminal" evidence="6">
    <location>
        <begin position="545"/>
        <end position="588"/>
    </location>
</feature>
<feature type="domain" description="Flagellar hook protein FlgE/F/G-like D1" evidence="7">
    <location>
        <begin position="90"/>
        <end position="144"/>
    </location>
</feature>
<comment type="caution">
    <text evidence="8">The sequence shown here is derived from an EMBL/GenBank/DDBJ whole genome shotgun (WGS) entry which is preliminary data.</text>
</comment>
<dbReference type="Pfam" id="PF22692">
    <property type="entry name" value="LlgE_F_G_D1"/>
    <property type="match status" value="1"/>
</dbReference>
<reference evidence="8" key="2">
    <citation type="submission" date="2021-02" db="EMBL/GenBank/DDBJ databases">
        <authorList>
            <person name="Merkel A.Y."/>
        </authorList>
    </citation>
    <scope>NUCLEOTIDE SEQUENCE</scope>
    <source>
        <strain evidence="8">T05b</strain>
    </source>
</reference>
<dbReference type="InterPro" id="IPR053967">
    <property type="entry name" value="LlgE_F_G-like_D1"/>
</dbReference>
<dbReference type="InterPro" id="IPR037925">
    <property type="entry name" value="FlgE/F/G-like"/>
</dbReference>
<organism evidence="8 9">
    <name type="scientific">Sulfurospirillum tamanense</name>
    <dbReference type="NCBI Taxonomy" id="2813362"/>
    <lineage>
        <taxon>Bacteria</taxon>
        <taxon>Pseudomonadati</taxon>
        <taxon>Campylobacterota</taxon>
        <taxon>Epsilonproteobacteria</taxon>
        <taxon>Campylobacterales</taxon>
        <taxon>Sulfurospirillaceae</taxon>
        <taxon>Sulfurospirillum</taxon>
    </lineage>
</organism>
<feature type="domain" description="Flagellar basal body rod protein N-terminal" evidence="5">
    <location>
        <begin position="5"/>
        <end position="35"/>
    </location>
</feature>
<dbReference type="Pfam" id="PF00460">
    <property type="entry name" value="Flg_bb_rod"/>
    <property type="match status" value="1"/>
</dbReference>
<dbReference type="Proteomes" id="UP000703590">
    <property type="component" value="Unassembled WGS sequence"/>
</dbReference>
<reference evidence="8" key="1">
    <citation type="submission" date="2021-02" db="EMBL/GenBank/DDBJ databases">
        <title>Sulfurospirillum tamanensis sp. nov.</title>
        <authorList>
            <person name="Frolova A."/>
            <person name="Merkel A."/>
            <person name="Slobodkin A."/>
        </authorList>
    </citation>
    <scope>NUCLEOTIDE SEQUENCE</scope>
    <source>
        <strain evidence="8">T05b</strain>
    </source>
</reference>
<evidence type="ECO:0000256" key="1">
    <source>
        <dbReference type="ARBA" id="ARBA00004117"/>
    </source>
</evidence>
<dbReference type="RefSeq" id="WP_205458656.1">
    <property type="nucleotide sequence ID" value="NZ_JAFHKK010000007.1"/>
</dbReference>
<evidence type="ECO:0000256" key="3">
    <source>
        <dbReference type="ARBA" id="ARBA00023143"/>
    </source>
</evidence>
<keyword evidence="8" id="KW-0282">Flagellum</keyword>
<evidence type="ECO:0000256" key="4">
    <source>
        <dbReference type="RuleBase" id="RU362116"/>
    </source>
</evidence>
<dbReference type="PANTHER" id="PTHR30435:SF19">
    <property type="entry name" value="FLAGELLAR BASAL-BODY ROD PROTEIN FLGG"/>
    <property type="match status" value="1"/>
</dbReference>
<evidence type="ECO:0000259" key="5">
    <source>
        <dbReference type="Pfam" id="PF00460"/>
    </source>
</evidence>
<keyword evidence="9" id="KW-1185">Reference proteome</keyword>
<gene>
    <name evidence="8" type="ORF">JWV37_04905</name>
</gene>
<dbReference type="PANTHER" id="PTHR30435">
    <property type="entry name" value="FLAGELLAR PROTEIN"/>
    <property type="match status" value="1"/>
</dbReference>
<dbReference type="EMBL" id="JAFHKK010000007">
    <property type="protein sequence ID" value="MBN2964109.1"/>
    <property type="molecule type" value="Genomic_DNA"/>
</dbReference>
<evidence type="ECO:0000256" key="2">
    <source>
        <dbReference type="ARBA" id="ARBA00009677"/>
    </source>
</evidence>
<evidence type="ECO:0000259" key="7">
    <source>
        <dbReference type="Pfam" id="PF22692"/>
    </source>
</evidence>
<evidence type="ECO:0000313" key="9">
    <source>
        <dbReference type="Proteomes" id="UP000703590"/>
    </source>
</evidence>
<dbReference type="InterPro" id="IPR001444">
    <property type="entry name" value="Flag_bb_rod_N"/>
</dbReference>
<comment type="subcellular location">
    <subcellularLocation>
        <location evidence="1 4">Bacterial flagellum basal body</location>
    </subcellularLocation>
</comment>
<keyword evidence="8" id="KW-0966">Cell projection</keyword>
<comment type="similarity">
    <text evidence="2 4">Belongs to the flagella basal body rod proteins family.</text>
</comment>
<dbReference type="InterPro" id="IPR020013">
    <property type="entry name" value="Flagellar_FlgE/F/G"/>
</dbReference>
<evidence type="ECO:0000259" key="6">
    <source>
        <dbReference type="Pfam" id="PF06429"/>
    </source>
</evidence>
<dbReference type="InterPro" id="IPR010930">
    <property type="entry name" value="Flg_bb/hook_C_dom"/>
</dbReference>